<keyword evidence="2" id="KW-1185">Reference proteome</keyword>
<name>A0A8B7CYS2_PHODC</name>
<gene>
    <name evidence="3" type="primary">LOC103721047</name>
</gene>
<reference evidence="3" key="1">
    <citation type="submission" date="2025-08" db="UniProtKB">
        <authorList>
            <consortium name="RefSeq"/>
        </authorList>
    </citation>
    <scope>IDENTIFICATION</scope>
    <source>
        <tissue evidence="3">Young leaves</tissue>
    </source>
</reference>
<dbReference type="KEGG" id="pda:103721047"/>
<evidence type="ECO:0000313" key="2">
    <source>
        <dbReference type="Proteomes" id="UP000228380"/>
    </source>
</evidence>
<evidence type="ECO:0000256" key="1">
    <source>
        <dbReference type="SAM" id="MobiDB-lite"/>
    </source>
</evidence>
<protein>
    <submittedName>
        <fullName evidence="3">Uncharacterized protein LOC103721047</fullName>
    </submittedName>
</protein>
<feature type="region of interest" description="Disordered" evidence="1">
    <location>
        <begin position="38"/>
        <end position="69"/>
    </location>
</feature>
<feature type="compositionally biased region" description="Basic and acidic residues" evidence="1">
    <location>
        <begin position="1"/>
        <end position="10"/>
    </location>
</feature>
<evidence type="ECO:0000313" key="3">
    <source>
        <dbReference type="RefSeq" id="XP_008809303.1"/>
    </source>
</evidence>
<sequence length="170" mass="18980">MGRSRMEETRCKRHPKHQSKGVCPFCLRERLSGLLAASSSRTYACSSTVSSSPYSSDSDLSSSATTPPYHDLKRAKLSLLFKARGDGGRLVGISEPLTKSRSLAFAVVGNRKKEDKEDEKEEKEKGKEEEKKKKKRKFWSKLFGGSWRSGEVGGVSLHSRTVKEKSFSFV</sequence>
<feature type="compositionally biased region" description="Basic and acidic residues" evidence="1">
    <location>
        <begin position="122"/>
        <end position="131"/>
    </location>
</feature>
<proteinExistence type="predicted"/>
<dbReference type="AlphaFoldDB" id="A0A8B7CYS2"/>
<dbReference type="OrthoDB" id="782376at2759"/>
<dbReference type="PANTHER" id="PTHR34046">
    <property type="entry name" value="OS06G0218800 PROTEIN"/>
    <property type="match status" value="1"/>
</dbReference>
<accession>A0A8B7CYS2</accession>
<dbReference type="Pfam" id="PF05340">
    <property type="entry name" value="DUF740"/>
    <property type="match status" value="1"/>
</dbReference>
<dbReference type="RefSeq" id="XP_008809303.1">
    <property type="nucleotide sequence ID" value="XM_008811081.4"/>
</dbReference>
<dbReference type="Proteomes" id="UP000228380">
    <property type="component" value="Unplaced"/>
</dbReference>
<feature type="compositionally biased region" description="Low complexity" evidence="1">
    <location>
        <begin position="38"/>
        <end position="66"/>
    </location>
</feature>
<feature type="region of interest" description="Disordered" evidence="1">
    <location>
        <begin position="108"/>
        <end position="136"/>
    </location>
</feature>
<dbReference type="PANTHER" id="PTHR34046:SF19">
    <property type="entry name" value="RAPIDLY ELICITED PROTEIN, PUTATIVE-RELATED"/>
    <property type="match status" value="1"/>
</dbReference>
<dbReference type="GeneID" id="103721047"/>
<organism evidence="2 3">
    <name type="scientific">Phoenix dactylifera</name>
    <name type="common">Date palm</name>
    <dbReference type="NCBI Taxonomy" id="42345"/>
    <lineage>
        <taxon>Eukaryota</taxon>
        <taxon>Viridiplantae</taxon>
        <taxon>Streptophyta</taxon>
        <taxon>Embryophyta</taxon>
        <taxon>Tracheophyta</taxon>
        <taxon>Spermatophyta</taxon>
        <taxon>Magnoliopsida</taxon>
        <taxon>Liliopsida</taxon>
        <taxon>Arecaceae</taxon>
        <taxon>Coryphoideae</taxon>
        <taxon>Phoeniceae</taxon>
        <taxon>Phoenix</taxon>
    </lineage>
</organism>
<dbReference type="InterPro" id="IPR008004">
    <property type="entry name" value="OCTOPUS-like"/>
</dbReference>
<feature type="region of interest" description="Disordered" evidence="1">
    <location>
        <begin position="1"/>
        <end position="20"/>
    </location>
</feature>